<comment type="similarity">
    <text evidence="1">Belongs to the LysR transcriptional regulatory family.</text>
</comment>
<organism evidence="6 7">
    <name type="scientific">Acetobacter nitrogenifigens DSM 23921 = NBRC 105050</name>
    <dbReference type="NCBI Taxonomy" id="1120919"/>
    <lineage>
        <taxon>Bacteria</taxon>
        <taxon>Pseudomonadati</taxon>
        <taxon>Pseudomonadota</taxon>
        <taxon>Alphaproteobacteria</taxon>
        <taxon>Acetobacterales</taxon>
        <taxon>Acetobacteraceae</taxon>
        <taxon>Acetobacter</taxon>
    </lineage>
</organism>
<evidence type="ECO:0000256" key="3">
    <source>
        <dbReference type="ARBA" id="ARBA00023125"/>
    </source>
</evidence>
<dbReference type="InterPro" id="IPR000847">
    <property type="entry name" value="LysR_HTH_N"/>
</dbReference>
<evidence type="ECO:0000259" key="5">
    <source>
        <dbReference type="PROSITE" id="PS50931"/>
    </source>
</evidence>
<dbReference type="Pfam" id="PF03466">
    <property type="entry name" value="LysR_substrate"/>
    <property type="match status" value="1"/>
</dbReference>
<sequence length="303" mass="33330">MMDYLAAMKVFVRSAELGTFTRAAEEAGIKVSTVSRYITFLEEDLGAALFNRSTRHLHLTEMGRVFYEKALSLLDDIEQIRSLVPTLNAMPQGLLRIQLPGAFARKHVVGVLGEFLAQHPMIRVEAILADAERDIIEGGVDVALKIGALADSQLVARKIAPNHYCCCVSPSFRDVNGRPETPQALAHRPCLPLGLQSGGTWAFKAAEGWEKIKVSGPLRSDDLECLRAAAIGASGYAVLPRWLVNDDLQGGLLENVLADYEFSSGGEADEGIWIVYPPKKIVPSKVRAFISFFENRYRAATEW</sequence>
<dbReference type="EMBL" id="BJYF01000018">
    <property type="protein sequence ID" value="GEN60439.1"/>
    <property type="molecule type" value="Genomic_DNA"/>
</dbReference>
<proteinExistence type="inferred from homology"/>
<dbReference type="InterPro" id="IPR036390">
    <property type="entry name" value="WH_DNA-bd_sf"/>
</dbReference>
<reference evidence="6 7" key="1">
    <citation type="submission" date="2019-07" db="EMBL/GenBank/DDBJ databases">
        <title>Whole genome shotgun sequence of Acetobacter nitrogenifigens NBRC 105050.</title>
        <authorList>
            <person name="Hosoyama A."/>
            <person name="Uohara A."/>
            <person name="Ohji S."/>
            <person name="Ichikawa N."/>
        </authorList>
    </citation>
    <scope>NUCLEOTIDE SEQUENCE [LARGE SCALE GENOMIC DNA]</scope>
    <source>
        <strain evidence="6 7">NBRC 105050</strain>
    </source>
</reference>
<dbReference type="SUPFAM" id="SSF46785">
    <property type="entry name" value="Winged helix' DNA-binding domain"/>
    <property type="match status" value="1"/>
</dbReference>
<dbReference type="STRING" id="1120919.GCA_000429165_02410"/>
<dbReference type="PROSITE" id="PS50931">
    <property type="entry name" value="HTH_LYSR"/>
    <property type="match status" value="1"/>
</dbReference>
<dbReference type="GO" id="GO:0003677">
    <property type="term" value="F:DNA binding"/>
    <property type="evidence" value="ECO:0007669"/>
    <property type="project" value="UniProtKB-KW"/>
</dbReference>
<feature type="domain" description="HTH lysR-type" evidence="5">
    <location>
        <begin position="3"/>
        <end position="60"/>
    </location>
</feature>
<keyword evidence="4" id="KW-0804">Transcription</keyword>
<dbReference type="FunFam" id="1.10.10.10:FF:000001">
    <property type="entry name" value="LysR family transcriptional regulator"/>
    <property type="match status" value="1"/>
</dbReference>
<comment type="caution">
    <text evidence="6">The sequence shown here is derived from an EMBL/GenBank/DDBJ whole genome shotgun (WGS) entry which is preliminary data.</text>
</comment>
<dbReference type="Proteomes" id="UP000321635">
    <property type="component" value="Unassembled WGS sequence"/>
</dbReference>
<protein>
    <submittedName>
        <fullName evidence="6">LysR family transcriptional regulator</fullName>
    </submittedName>
</protein>
<keyword evidence="7" id="KW-1185">Reference proteome</keyword>
<keyword evidence="2" id="KW-0805">Transcription regulation</keyword>
<accession>A0A511XBU5</accession>
<dbReference type="Gene3D" id="3.40.190.290">
    <property type="match status" value="1"/>
</dbReference>
<evidence type="ECO:0000256" key="1">
    <source>
        <dbReference type="ARBA" id="ARBA00009437"/>
    </source>
</evidence>
<name>A0A511XBU5_9PROT</name>
<dbReference type="PANTHER" id="PTHR30537:SF5">
    <property type="entry name" value="HTH-TYPE TRANSCRIPTIONAL ACTIVATOR TTDR-RELATED"/>
    <property type="match status" value="1"/>
</dbReference>
<keyword evidence="3" id="KW-0238">DNA-binding</keyword>
<dbReference type="InterPro" id="IPR058163">
    <property type="entry name" value="LysR-type_TF_proteobact-type"/>
</dbReference>
<dbReference type="OrthoDB" id="9812435at2"/>
<dbReference type="InterPro" id="IPR005119">
    <property type="entry name" value="LysR_subst-bd"/>
</dbReference>
<dbReference type="AlphaFoldDB" id="A0A511XBU5"/>
<dbReference type="CDD" id="cd08422">
    <property type="entry name" value="PBP2_CrgA_like"/>
    <property type="match status" value="1"/>
</dbReference>
<dbReference type="PANTHER" id="PTHR30537">
    <property type="entry name" value="HTH-TYPE TRANSCRIPTIONAL REGULATOR"/>
    <property type="match status" value="1"/>
</dbReference>
<evidence type="ECO:0000256" key="2">
    <source>
        <dbReference type="ARBA" id="ARBA00023015"/>
    </source>
</evidence>
<dbReference type="SUPFAM" id="SSF53850">
    <property type="entry name" value="Periplasmic binding protein-like II"/>
    <property type="match status" value="1"/>
</dbReference>
<dbReference type="Gene3D" id="1.10.10.10">
    <property type="entry name" value="Winged helix-like DNA-binding domain superfamily/Winged helix DNA-binding domain"/>
    <property type="match status" value="1"/>
</dbReference>
<evidence type="ECO:0000313" key="7">
    <source>
        <dbReference type="Proteomes" id="UP000321635"/>
    </source>
</evidence>
<evidence type="ECO:0000313" key="6">
    <source>
        <dbReference type="EMBL" id="GEN60439.1"/>
    </source>
</evidence>
<dbReference type="Pfam" id="PF00126">
    <property type="entry name" value="HTH_1"/>
    <property type="match status" value="1"/>
</dbReference>
<gene>
    <name evidence="6" type="ORF">ANI02nite_23230</name>
</gene>
<dbReference type="GO" id="GO:0003700">
    <property type="term" value="F:DNA-binding transcription factor activity"/>
    <property type="evidence" value="ECO:0007669"/>
    <property type="project" value="InterPro"/>
</dbReference>
<dbReference type="RefSeq" id="WP_084440552.1">
    <property type="nucleotide sequence ID" value="NZ_BJYF01000018.1"/>
</dbReference>
<evidence type="ECO:0000256" key="4">
    <source>
        <dbReference type="ARBA" id="ARBA00023163"/>
    </source>
</evidence>
<dbReference type="InterPro" id="IPR036388">
    <property type="entry name" value="WH-like_DNA-bd_sf"/>
</dbReference>